<protein>
    <submittedName>
        <fullName evidence="1">Uncharacterized protein</fullName>
    </submittedName>
</protein>
<evidence type="ECO:0000313" key="1">
    <source>
        <dbReference type="EMBL" id="KAL2794907.1"/>
    </source>
</evidence>
<proteinExistence type="predicted"/>
<reference evidence="1 2" key="1">
    <citation type="submission" date="2024-07" db="EMBL/GenBank/DDBJ databases">
        <title>Section-level genome sequencing and comparative genomics of Aspergillus sections Usti and Cavernicolus.</title>
        <authorList>
            <consortium name="Lawrence Berkeley National Laboratory"/>
            <person name="Nybo J.L."/>
            <person name="Vesth T.C."/>
            <person name="Theobald S."/>
            <person name="Frisvad J.C."/>
            <person name="Larsen T.O."/>
            <person name="Kjaerboelling I."/>
            <person name="Rothschild-Mancinelli K."/>
            <person name="Lyhne E.K."/>
            <person name="Kogle M.E."/>
            <person name="Barry K."/>
            <person name="Clum A."/>
            <person name="Na H."/>
            <person name="Ledsgaard L."/>
            <person name="Lin J."/>
            <person name="Lipzen A."/>
            <person name="Kuo A."/>
            <person name="Riley R."/>
            <person name="Mondo S."/>
            <person name="Labutti K."/>
            <person name="Haridas S."/>
            <person name="Pangalinan J."/>
            <person name="Salamov A.A."/>
            <person name="Simmons B.A."/>
            <person name="Magnuson J.K."/>
            <person name="Chen J."/>
            <person name="Drula E."/>
            <person name="Henrissat B."/>
            <person name="Wiebenga A."/>
            <person name="Lubbers R.J."/>
            <person name="Gomes A.C."/>
            <person name="Makela M.R."/>
            <person name="Stajich J."/>
            <person name="Grigoriev I.V."/>
            <person name="Mortensen U.H."/>
            <person name="De Vries R.P."/>
            <person name="Baker S.E."/>
            <person name="Andersen M.R."/>
        </authorList>
    </citation>
    <scope>NUCLEOTIDE SEQUENCE [LARGE SCALE GENOMIC DNA]</scope>
    <source>
        <strain evidence="1 2">CBS 209.92</strain>
    </source>
</reference>
<evidence type="ECO:0000313" key="2">
    <source>
        <dbReference type="Proteomes" id="UP001610563"/>
    </source>
</evidence>
<gene>
    <name evidence="1" type="ORF">BJX66DRAFT_303020</name>
</gene>
<sequence length="258" mass="29028">MGYELLYLPPADEAPTKADISQGFIIRWTLMNKNGVLQEPFHVTAIDQNIVRAGPASDPVPLVLNEGRIWRAIHDNPTMGSVWVISGEVLIDHGSKVVDHEEEMSLIFTIGYACPENGEVPQTFYSASDWNKVPARVQKSQCLHVLDSVRETNSQLLEQGDRRRQEAKVNDDARGELVGELQRRMDRLKELGGDIKGLPDYWNQILSPDEISQMLDEVERVYRPLLIDKIRMRGGNVNTDSDASIDLLEQLLKGVIVS</sequence>
<dbReference type="EMBL" id="JBFTWV010000040">
    <property type="protein sequence ID" value="KAL2794907.1"/>
    <property type="molecule type" value="Genomic_DNA"/>
</dbReference>
<name>A0ABR4G7B5_9EURO</name>
<comment type="caution">
    <text evidence="1">The sequence shown here is derived from an EMBL/GenBank/DDBJ whole genome shotgun (WGS) entry which is preliminary data.</text>
</comment>
<organism evidence="1 2">
    <name type="scientific">Aspergillus keveii</name>
    <dbReference type="NCBI Taxonomy" id="714993"/>
    <lineage>
        <taxon>Eukaryota</taxon>
        <taxon>Fungi</taxon>
        <taxon>Dikarya</taxon>
        <taxon>Ascomycota</taxon>
        <taxon>Pezizomycotina</taxon>
        <taxon>Eurotiomycetes</taxon>
        <taxon>Eurotiomycetidae</taxon>
        <taxon>Eurotiales</taxon>
        <taxon>Aspergillaceae</taxon>
        <taxon>Aspergillus</taxon>
        <taxon>Aspergillus subgen. Nidulantes</taxon>
    </lineage>
</organism>
<dbReference type="Proteomes" id="UP001610563">
    <property type="component" value="Unassembled WGS sequence"/>
</dbReference>
<accession>A0ABR4G7B5</accession>
<keyword evidence="2" id="KW-1185">Reference proteome</keyword>